<dbReference type="GO" id="GO:0005886">
    <property type="term" value="C:plasma membrane"/>
    <property type="evidence" value="ECO:0007669"/>
    <property type="project" value="UniProtKB-SubCell"/>
</dbReference>
<gene>
    <name evidence="8" type="ORF">LX16_3365</name>
</gene>
<feature type="transmembrane region" description="Helical" evidence="6">
    <location>
        <begin position="314"/>
        <end position="341"/>
    </location>
</feature>
<dbReference type="GO" id="GO:0022857">
    <property type="term" value="F:transmembrane transporter activity"/>
    <property type="evidence" value="ECO:0007669"/>
    <property type="project" value="InterPro"/>
</dbReference>
<dbReference type="RefSeq" id="WP_147139859.1">
    <property type="nucleotide sequence ID" value="NZ_BAABIJ010000002.1"/>
</dbReference>
<dbReference type="Gene3D" id="1.20.1250.20">
    <property type="entry name" value="MFS general substrate transporter like domains"/>
    <property type="match status" value="1"/>
</dbReference>
<evidence type="ECO:0000256" key="6">
    <source>
        <dbReference type="SAM" id="Phobius"/>
    </source>
</evidence>
<keyword evidence="2" id="KW-1003">Cell membrane</keyword>
<dbReference type="Proteomes" id="UP000321617">
    <property type="component" value="Unassembled WGS sequence"/>
</dbReference>
<dbReference type="SUPFAM" id="SSF103473">
    <property type="entry name" value="MFS general substrate transporter"/>
    <property type="match status" value="1"/>
</dbReference>
<feature type="transmembrane region" description="Helical" evidence="6">
    <location>
        <begin position="290"/>
        <end position="308"/>
    </location>
</feature>
<evidence type="ECO:0000313" key="8">
    <source>
        <dbReference type="EMBL" id="TWJ12604.1"/>
    </source>
</evidence>
<dbReference type="PANTHER" id="PTHR23513">
    <property type="entry name" value="INTEGRAL MEMBRANE EFFLUX PROTEIN-RELATED"/>
    <property type="match status" value="1"/>
</dbReference>
<feature type="transmembrane region" description="Helical" evidence="6">
    <location>
        <begin position="180"/>
        <end position="197"/>
    </location>
</feature>
<dbReference type="InterPro" id="IPR011701">
    <property type="entry name" value="MFS"/>
</dbReference>
<dbReference type="EMBL" id="VLLL01000006">
    <property type="protein sequence ID" value="TWJ12604.1"/>
    <property type="molecule type" value="Genomic_DNA"/>
</dbReference>
<feature type="transmembrane region" description="Helical" evidence="6">
    <location>
        <begin position="259"/>
        <end position="278"/>
    </location>
</feature>
<proteinExistence type="predicted"/>
<keyword evidence="5 6" id="KW-0472">Membrane</keyword>
<dbReference type="InterPro" id="IPR020846">
    <property type="entry name" value="MFS_dom"/>
</dbReference>
<feature type="transmembrane region" description="Helical" evidence="6">
    <location>
        <begin position="29"/>
        <end position="49"/>
    </location>
</feature>
<sequence>MTTTSARTGSRLATLGGNRDFRSLWLGQAASDFGGSLTTLAVPLLAVALTGSEVVAGLLGSVGFVAMWLAQLPGGYLADMCDRRAVMLWCDGIRAVLFGAVTVCLLLGAASVWMLFVLTVVSGALMVVFNASHSQAVRQIVPRDQIPEAVSLTQARGFAVSVIGPSVGGVLYAAGRVVPFAVDSLSYLFSMWFVGRLRTPLRPSRRPSVRRLLPDVGEGWRELWRNRFLRARTVYSTVTNVAVSALMYTLIIGKADESVVLGVAMSAAAGAGLIGSLISPYLQRRIGLRALLVATALVRGGCLAAAAVSGSELLFAATLAVVMLLGPVVRAALAAATLLLVPGDVLGRASSSSAFVGSALQPLAPLLAGFLLAAYAPTVVQWILAVGFGVVALCALMLPGLDVRPATSGED</sequence>
<name>A0A562V3Z1_9ACTN</name>
<evidence type="ECO:0000256" key="5">
    <source>
        <dbReference type="ARBA" id="ARBA00023136"/>
    </source>
</evidence>
<dbReference type="InterPro" id="IPR036259">
    <property type="entry name" value="MFS_trans_sf"/>
</dbReference>
<accession>A0A562V3Z1</accession>
<dbReference type="InterPro" id="IPR022324">
    <property type="entry name" value="Bacilysin_exporter_BacE_put"/>
</dbReference>
<reference evidence="8 9" key="1">
    <citation type="journal article" date="2013" name="Stand. Genomic Sci.">
        <title>Genomic Encyclopedia of Type Strains, Phase I: The one thousand microbial genomes (KMG-I) project.</title>
        <authorList>
            <person name="Kyrpides N.C."/>
            <person name="Woyke T."/>
            <person name="Eisen J.A."/>
            <person name="Garrity G."/>
            <person name="Lilburn T.G."/>
            <person name="Beck B.J."/>
            <person name="Whitman W.B."/>
            <person name="Hugenholtz P."/>
            <person name="Klenk H.P."/>
        </authorList>
    </citation>
    <scope>NUCLEOTIDE SEQUENCE [LARGE SCALE GENOMIC DNA]</scope>
    <source>
        <strain evidence="8 9">DSM 45044</strain>
    </source>
</reference>
<evidence type="ECO:0000256" key="4">
    <source>
        <dbReference type="ARBA" id="ARBA00022989"/>
    </source>
</evidence>
<feature type="transmembrane region" description="Helical" evidence="6">
    <location>
        <begin position="86"/>
        <end position="108"/>
    </location>
</feature>
<dbReference type="PANTHER" id="PTHR23513:SF6">
    <property type="entry name" value="MAJOR FACILITATOR SUPERFAMILY ASSOCIATED DOMAIN-CONTAINING PROTEIN"/>
    <property type="match status" value="1"/>
</dbReference>
<evidence type="ECO:0000256" key="2">
    <source>
        <dbReference type="ARBA" id="ARBA00022475"/>
    </source>
</evidence>
<comment type="caution">
    <text evidence="8">The sequence shown here is derived from an EMBL/GenBank/DDBJ whole genome shotgun (WGS) entry which is preliminary data.</text>
</comment>
<evidence type="ECO:0000259" key="7">
    <source>
        <dbReference type="PROSITE" id="PS50850"/>
    </source>
</evidence>
<evidence type="ECO:0000313" key="9">
    <source>
        <dbReference type="Proteomes" id="UP000321617"/>
    </source>
</evidence>
<feature type="transmembrane region" description="Helical" evidence="6">
    <location>
        <begin position="234"/>
        <end position="253"/>
    </location>
</feature>
<keyword evidence="9" id="KW-1185">Reference proteome</keyword>
<feature type="domain" description="Major facilitator superfamily (MFS) profile" evidence="7">
    <location>
        <begin position="20"/>
        <end position="404"/>
    </location>
</feature>
<evidence type="ECO:0000256" key="3">
    <source>
        <dbReference type="ARBA" id="ARBA00022692"/>
    </source>
</evidence>
<organism evidence="8 9">
    <name type="scientific">Stackebrandtia albiflava</name>
    <dbReference type="NCBI Taxonomy" id="406432"/>
    <lineage>
        <taxon>Bacteria</taxon>
        <taxon>Bacillati</taxon>
        <taxon>Actinomycetota</taxon>
        <taxon>Actinomycetes</taxon>
        <taxon>Glycomycetales</taxon>
        <taxon>Glycomycetaceae</taxon>
        <taxon>Stackebrandtia</taxon>
    </lineage>
</organism>
<keyword evidence="4 6" id="KW-1133">Transmembrane helix</keyword>
<dbReference type="Pfam" id="PF07690">
    <property type="entry name" value="MFS_1"/>
    <property type="match status" value="1"/>
</dbReference>
<feature type="transmembrane region" description="Helical" evidence="6">
    <location>
        <begin position="382"/>
        <end position="401"/>
    </location>
</feature>
<protein>
    <submittedName>
        <fullName evidence="8">Putative MFS family arabinose efflux permease</fullName>
    </submittedName>
</protein>
<comment type="subcellular location">
    <subcellularLocation>
        <location evidence="1">Cell membrane</location>
        <topology evidence="1">Multi-pass membrane protein</topology>
    </subcellularLocation>
</comment>
<dbReference type="PROSITE" id="PS50850">
    <property type="entry name" value="MFS"/>
    <property type="match status" value="1"/>
</dbReference>
<dbReference type="OrthoDB" id="4544213at2"/>
<evidence type="ECO:0000256" key="1">
    <source>
        <dbReference type="ARBA" id="ARBA00004651"/>
    </source>
</evidence>
<dbReference type="CDD" id="cd06173">
    <property type="entry name" value="MFS_MefA_like"/>
    <property type="match status" value="1"/>
</dbReference>
<dbReference type="PRINTS" id="PR01988">
    <property type="entry name" value="EXPORTERBACE"/>
</dbReference>
<feature type="transmembrane region" description="Helical" evidence="6">
    <location>
        <begin position="353"/>
        <end position="376"/>
    </location>
</feature>
<dbReference type="AlphaFoldDB" id="A0A562V3Z1"/>
<feature type="transmembrane region" description="Helical" evidence="6">
    <location>
        <begin position="55"/>
        <end position="74"/>
    </location>
</feature>
<keyword evidence="3 6" id="KW-0812">Transmembrane</keyword>